<accession>A0ABM8DSL3</accession>
<evidence type="ECO:0000256" key="6">
    <source>
        <dbReference type="RuleBase" id="RU366067"/>
    </source>
</evidence>
<evidence type="ECO:0000256" key="4">
    <source>
        <dbReference type="ARBA" id="ARBA00022729"/>
    </source>
</evidence>
<keyword evidence="5 6" id="KW-0378">Hydrolase</keyword>
<dbReference type="EMBL" id="AP027079">
    <property type="protein sequence ID" value="BDU69978.1"/>
    <property type="molecule type" value="Genomic_DNA"/>
</dbReference>
<dbReference type="PANTHER" id="PTHR38469">
    <property type="entry name" value="PERIPLASMIC PEPTIDASE SUBFAMILY S1B"/>
    <property type="match status" value="1"/>
</dbReference>
<organism evidence="7 8">
    <name type="scientific">Geothrix oryzae</name>
    <dbReference type="NCBI Taxonomy" id="2927975"/>
    <lineage>
        <taxon>Bacteria</taxon>
        <taxon>Pseudomonadati</taxon>
        <taxon>Acidobacteriota</taxon>
        <taxon>Holophagae</taxon>
        <taxon>Holophagales</taxon>
        <taxon>Holophagaceae</taxon>
        <taxon>Geothrix</taxon>
    </lineage>
</organism>
<evidence type="ECO:0000256" key="3">
    <source>
        <dbReference type="ARBA" id="ARBA00022670"/>
    </source>
</evidence>
<dbReference type="EC" id="3.4.14.-" evidence="6"/>
<dbReference type="Gene3D" id="2.40.10.10">
    <property type="entry name" value="Trypsin-like serine proteases"/>
    <property type="match status" value="1"/>
</dbReference>
<reference evidence="8" key="1">
    <citation type="journal article" date="2023" name="Int. J. Syst. Evol. Microbiol.">
        <title>Mesoterricola silvestris gen. nov., sp. nov., Mesoterricola sediminis sp. nov., Geothrix oryzae sp. nov., Geothrix edaphica sp. nov., Geothrix rubra sp. nov., and Geothrix limicola sp. nov., six novel members of Acidobacteriota isolated from soils.</title>
        <authorList>
            <person name="Itoh H."/>
            <person name="Sugisawa Y."/>
            <person name="Mise K."/>
            <person name="Xu Z."/>
            <person name="Kuniyasu M."/>
            <person name="Ushijima N."/>
            <person name="Kawano K."/>
            <person name="Kobayashi E."/>
            <person name="Shiratori Y."/>
            <person name="Masuda Y."/>
            <person name="Senoo K."/>
        </authorList>
    </citation>
    <scope>NUCLEOTIDE SEQUENCE [LARGE SCALE GENOMIC DNA]</scope>
    <source>
        <strain evidence="8">Red222</strain>
    </source>
</reference>
<keyword evidence="4 6" id="KW-0732">Signal</keyword>
<comment type="similarity">
    <text evidence="1 6">Belongs to the peptidase S46 family.</text>
</comment>
<name>A0ABM8DSL3_9BACT</name>
<evidence type="ECO:0000256" key="2">
    <source>
        <dbReference type="ARBA" id="ARBA00022438"/>
    </source>
</evidence>
<keyword evidence="6" id="KW-0720">Serine protease</keyword>
<dbReference type="SUPFAM" id="SSF50494">
    <property type="entry name" value="Trypsin-like serine proteases"/>
    <property type="match status" value="1"/>
</dbReference>
<evidence type="ECO:0000256" key="1">
    <source>
        <dbReference type="ARBA" id="ARBA00010491"/>
    </source>
</evidence>
<proteinExistence type="inferred from homology"/>
<dbReference type="InterPro" id="IPR019500">
    <property type="entry name" value="Pep_S46"/>
</dbReference>
<feature type="signal peptide" evidence="6">
    <location>
        <begin position="1"/>
        <end position="17"/>
    </location>
</feature>
<evidence type="ECO:0000313" key="8">
    <source>
        <dbReference type="Proteomes" id="UP001242010"/>
    </source>
</evidence>
<dbReference type="RefSeq" id="WP_286353699.1">
    <property type="nucleotide sequence ID" value="NZ_AP027079.1"/>
</dbReference>
<dbReference type="Pfam" id="PF10459">
    <property type="entry name" value="Peptidase_S46"/>
    <property type="match status" value="1"/>
</dbReference>
<comment type="function">
    <text evidence="6">Catalyzes the removal of dipeptides from the N-terminus of oligopeptides.</text>
</comment>
<dbReference type="InterPro" id="IPR009003">
    <property type="entry name" value="Peptidase_S1_PA"/>
</dbReference>
<keyword evidence="3 6" id="KW-0645">Protease</keyword>
<keyword evidence="2 6" id="KW-0031">Aminopeptidase</keyword>
<dbReference type="PANTHER" id="PTHR38469:SF1">
    <property type="entry name" value="PERIPLASMIC PEPTIDASE SUBFAMILY S1B"/>
    <property type="match status" value="1"/>
</dbReference>
<gene>
    <name evidence="7" type="ORF">GETHOR_20790</name>
</gene>
<evidence type="ECO:0000256" key="5">
    <source>
        <dbReference type="ARBA" id="ARBA00022801"/>
    </source>
</evidence>
<feature type="chain" id="PRO_5045000773" description="Dipeptidyl-peptidase" evidence="6">
    <location>
        <begin position="18"/>
        <end position="690"/>
    </location>
</feature>
<protein>
    <recommendedName>
        <fullName evidence="6">Dipeptidyl-peptidase</fullName>
        <ecNumber evidence="6">3.4.14.-</ecNumber>
    </recommendedName>
</protein>
<evidence type="ECO:0000313" key="7">
    <source>
        <dbReference type="EMBL" id="BDU69978.1"/>
    </source>
</evidence>
<dbReference type="InterPro" id="IPR043504">
    <property type="entry name" value="Peptidase_S1_PA_chymotrypsin"/>
</dbReference>
<dbReference type="Proteomes" id="UP001242010">
    <property type="component" value="Chromosome"/>
</dbReference>
<sequence length="690" mass="75092">MRLSALVLLLATLPALRADEGMWTFDNIPTQKIKAKYGVDLDAAWLKNLQLATVRFPGGTGAFVSKDGLVVTNHHVGRGAIAQVSNAKADLVKDGFTAARRADEIKVPGLELMMLVSMRDVTARVNGAVKPGMADKDALTARRNALGEIRKTEEAKTGFTCEPVTLYQGGEYWIYRYKKFSDVRLVAAPELQVAAFGGDPDNYTYPRHNLDFALFRVYEDGRPYRPEAILPFSAKGTAMGELTFISGHPGTTFRQQTHAQMIYARDTGIPFQLRTLERQKKALQAFSATSPEAHRLAAEAIYGIENGYKRLSGQLLGLAKAENLRKVEDAEASLKAAVAKDAELQARAGGSWDRVAQAVDRQKALLKEVAYIDARRVALLGHALTLVRLADEEAKPSAQRLNEFTEGNLKATKARLLSPRPVQKPIDATLLAAGLQEAARELGAEHPFVKAMLGGQTPEAVAKAAVEGTKLEDPAVRKQLAEGGKAALEASTDPMILLAKRLDPFNRAVRKQMEDEVTSVFTEHGGRIAEARFKVFGKTLYPDATFTLRLGYGPVATYANGTGTKAQPFTTYMGMYDRHLGWGGNAAAAEEGAWTLPPRWLKRQSKLDLATPFNFIYACDTVGGNSGSPVVNAKGEFVGINFDSVFEGQGGYYIYDADTKRAVATDARAILEALKKIMDAGHLVQELTGK</sequence>
<keyword evidence="8" id="KW-1185">Reference proteome</keyword>